<dbReference type="RefSeq" id="XP_060451333.1">
    <property type="nucleotide sequence ID" value="XM_060589216.1"/>
</dbReference>
<feature type="compositionally biased region" description="Polar residues" evidence="1">
    <location>
        <begin position="34"/>
        <end position="56"/>
    </location>
</feature>
<dbReference type="EMBL" id="JAHMHQ010000001">
    <property type="protein sequence ID" value="KAK1655289.1"/>
    <property type="molecule type" value="Genomic_DNA"/>
</dbReference>
<reference evidence="2" key="1">
    <citation type="submission" date="2021-06" db="EMBL/GenBank/DDBJ databases">
        <title>Comparative genomics, transcriptomics and evolutionary studies reveal genomic signatures of adaptation to plant cell wall in hemibiotrophic fungi.</title>
        <authorList>
            <consortium name="DOE Joint Genome Institute"/>
            <person name="Baroncelli R."/>
            <person name="Diaz J.F."/>
            <person name="Benocci T."/>
            <person name="Peng M."/>
            <person name="Battaglia E."/>
            <person name="Haridas S."/>
            <person name="Andreopoulos W."/>
            <person name="Labutti K."/>
            <person name="Pangilinan J."/>
            <person name="Floch G.L."/>
            <person name="Makela M.R."/>
            <person name="Henrissat B."/>
            <person name="Grigoriev I.V."/>
            <person name="Crouch J.A."/>
            <person name="De Vries R.P."/>
            <person name="Sukno S.A."/>
            <person name="Thon M.R."/>
        </authorList>
    </citation>
    <scope>NUCLEOTIDE SEQUENCE</scope>
    <source>
        <strain evidence="2">CBS 102054</strain>
    </source>
</reference>
<protein>
    <submittedName>
        <fullName evidence="2">Uncharacterized protein</fullName>
    </submittedName>
</protein>
<accession>A0AAJ0A387</accession>
<evidence type="ECO:0000313" key="2">
    <source>
        <dbReference type="EMBL" id="KAK1655289.1"/>
    </source>
</evidence>
<sequence length="85" mass="9523">MMEPTTSPSTGPPRSGGARQRTLIKCPLTAMSPMMTTTMRSQQKQQQETPIPNPKNTPRERKEVARQNQQPHKPTAPSRPRSCAR</sequence>
<organism evidence="2 3">
    <name type="scientific">Colletotrichum phormii</name>
    <dbReference type="NCBI Taxonomy" id="359342"/>
    <lineage>
        <taxon>Eukaryota</taxon>
        <taxon>Fungi</taxon>
        <taxon>Dikarya</taxon>
        <taxon>Ascomycota</taxon>
        <taxon>Pezizomycotina</taxon>
        <taxon>Sordariomycetes</taxon>
        <taxon>Hypocreomycetidae</taxon>
        <taxon>Glomerellales</taxon>
        <taxon>Glomerellaceae</taxon>
        <taxon>Colletotrichum</taxon>
        <taxon>Colletotrichum acutatum species complex</taxon>
    </lineage>
</organism>
<evidence type="ECO:0000256" key="1">
    <source>
        <dbReference type="SAM" id="MobiDB-lite"/>
    </source>
</evidence>
<comment type="caution">
    <text evidence="2">The sequence shown here is derived from an EMBL/GenBank/DDBJ whole genome shotgun (WGS) entry which is preliminary data.</text>
</comment>
<feature type="compositionally biased region" description="Low complexity" evidence="1">
    <location>
        <begin position="1"/>
        <end position="17"/>
    </location>
</feature>
<feature type="region of interest" description="Disordered" evidence="1">
    <location>
        <begin position="1"/>
        <end position="85"/>
    </location>
</feature>
<evidence type="ECO:0000313" key="3">
    <source>
        <dbReference type="Proteomes" id="UP001243989"/>
    </source>
</evidence>
<name>A0AAJ0A387_9PEZI</name>
<dbReference type="AlphaFoldDB" id="A0AAJ0A387"/>
<gene>
    <name evidence="2" type="ORF">BDP81DRAFT_412393</name>
</gene>
<dbReference type="GeneID" id="85474078"/>
<keyword evidence="3" id="KW-1185">Reference proteome</keyword>
<proteinExistence type="predicted"/>
<dbReference type="Proteomes" id="UP001243989">
    <property type="component" value="Unassembled WGS sequence"/>
</dbReference>